<evidence type="ECO:0000313" key="2">
    <source>
        <dbReference type="Proteomes" id="UP001060085"/>
    </source>
</evidence>
<accession>A0ACC0BJ90</accession>
<comment type="caution">
    <text evidence="1">The sequence shown here is derived from an EMBL/GenBank/DDBJ whole genome shotgun (WGS) entry which is preliminary data.</text>
</comment>
<reference evidence="2" key="1">
    <citation type="journal article" date="2023" name="Nat. Plants">
        <title>Single-cell RNA sequencing provides a high-resolution roadmap for understanding the multicellular compartmentation of specialized metabolism.</title>
        <authorList>
            <person name="Sun S."/>
            <person name="Shen X."/>
            <person name="Li Y."/>
            <person name="Li Y."/>
            <person name="Wang S."/>
            <person name="Li R."/>
            <person name="Zhang H."/>
            <person name="Shen G."/>
            <person name="Guo B."/>
            <person name="Wei J."/>
            <person name="Xu J."/>
            <person name="St-Pierre B."/>
            <person name="Chen S."/>
            <person name="Sun C."/>
        </authorList>
    </citation>
    <scope>NUCLEOTIDE SEQUENCE [LARGE SCALE GENOMIC DNA]</scope>
</reference>
<sequence length="198" mass="22615">MNQLTNLVMNGVAKKELANKCKKELEKTRREQEIALDRVALLEEKTSELEAMNTQLSKMNVSLSEINEQLTDECFVKDRRIESLNETLAQVQQDTAKYKEEAEQKKQENVFLSLELSEWVDEEGKLLARIKEGISDHFCKSEEGKNNSGQKDDNIDDKEAPSPKGGSQEEPTEESQEDQNQNTLNQMTTKSNKGAYRK</sequence>
<evidence type="ECO:0000313" key="1">
    <source>
        <dbReference type="EMBL" id="KAI5672657.1"/>
    </source>
</evidence>
<organism evidence="1 2">
    <name type="scientific">Catharanthus roseus</name>
    <name type="common">Madagascar periwinkle</name>
    <name type="synonym">Vinca rosea</name>
    <dbReference type="NCBI Taxonomy" id="4058"/>
    <lineage>
        <taxon>Eukaryota</taxon>
        <taxon>Viridiplantae</taxon>
        <taxon>Streptophyta</taxon>
        <taxon>Embryophyta</taxon>
        <taxon>Tracheophyta</taxon>
        <taxon>Spermatophyta</taxon>
        <taxon>Magnoliopsida</taxon>
        <taxon>eudicotyledons</taxon>
        <taxon>Gunneridae</taxon>
        <taxon>Pentapetalae</taxon>
        <taxon>asterids</taxon>
        <taxon>lamiids</taxon>
        <taxon>Gentianales</taxon>
        <taxon>Apocynaceae</taxon>
        <taxon>Rauvolfioideae</taxon>
        <taxon>Vinceae</taxon>
        <taxon>Catharanthinae</taxon>
        <taxon>Catharanthus</taxon>
    </lineage>
</organism>
<protein>
    <submittedName>
        <fullName evidence="1">Uncharacterized protein</fullName>
    </submittedName>
</protein>
<keyword evidence="2" id="KW-1185">Reference proteome</keyword>
<dbReference type="Proteomes" id="UP001060085">
    <property type="component" value="Linkage Group LG03"/>
</dbReference>
<proteinExistence type="predicted"/>
<dbReference type="EMBL" id="CM044703">
    <property type="protein sequence ID" value="KAI5672657.1"/>
    <property type="molecule type" value="Genomic_DNA"/>
</dbReference>
<name>A0ACC0BJ90_CATRO</name>
<gene>
    <name evidence="1" type="ORF">M9H77_13021</name>
</gene>